<gene>
    <name evidence="1" type="ORF">METZ01_LOCUS289037</name>
</gene>
<dbReference type="SUPFAM" id="SSF50998">
    <property type="entry name" value="Quinoprotein alcohol dehydrogenase-like"/>
    <property type="match status" value="1"/>
</dbReference>
<name>A0A382LIY4_9ZZZZ</name>
<reference evidence="1" key="1">
    <citation type="submission" date="2018-05" db="EMBL/GenBank/DDBJ databases">
        <authorList>
            <person name="Lanie J.A."/>
            <person name="Ng W.-L."/>
            <person name="Kazmierczak K.M."/>
            <person name="Andrzejewski T.M."/>
            <person name="Davidsen T.M."/>
            <person name="Wayne K.J."/>
            <person name="Tettelin H."/>
            <person name="Glass J.I."/>
            <person name="Rusch D."/>
            <person name="Podicherti R."/>
            <person name="Tsui H.-C.T."/>
            <person name="Winkler M.E."/>
        </authorList>
    </citation>
    <scope>NUCLEOTIDE SEQUENCE</scope>
</reference>
<dbReference type="EMBL" id="UINC01087106">
    <property type="protein sequence ID" value="SVC36183.1"/>
    <property type="molecule type" value="Genomic_DNA"/>
</dbReference>
<protein>
    <submittedName>
        <fullName evidence="1">Uncharacterized protein</fullName>
    </submittedName>
</protein>
<feature type="non-terminal residue" evidence="1">
    <location>
        <position position="154"/>
    </location>
</feature>
<organism evidence="1">
    <name type="scientific">marine metagenome</name>
    <dbReference type="NCBI Taxonomy" id="408172"/>
    <lineage>
        <taxon>unclassified sequences</taxon>
        <taxon>metagenomes</taxon>
        <taxon>ecological metagenomes</taxon>
    </lineage>
</organism>
<evidence type="ECO:0000313" key="1">
    <source>
        <dbReference type="EMBL" id="SVC36183.1"/>
    </source>
</evidence>
<accession>A0A382LIY4</accession>
<dbReference type="InterPro" id="IPR011047">
    <property type="entry name" value="Quinoprotein_ADH-like_sf"/>
</dbReference>
<proteinExistence type="predicted"/>
<dbReference type="AlphaFoldDB" id="A0A382LIY4"/>
<sequence>MKTHRFFLRTAMLLNGTNQGSSKFELSVNQKMKTHGFTFLFLILTTFSLLADWPQWRGPGRNGVVSGSPALANQWPKEGPKLLWRSVKIPSGNEGGYGSVVAMDGRVYASLVWQRMVPVESRTIDGDVLKRLGWREVNLPAKLLAKMEKDRLSL</sequence>